<proteinExistence type="predicted"/>
<keyword evidence="2" id="KW-1185">Reference proteome</keyword>
<keyword evidence="1" id="KW-0614">Plasmid</keyword>
<name>A0ABY9K160_9BACI</name>
<evidence type="ECO:0008006" key="3">
    <source>
        <dbReference type="Google" id="ProtNLM"/>
    </source>
</evidence>
<dbReference type="RefSeq" id="WP_226540717.1">
    <property type="nucleotide sequence ID" value="NZ_CP129014.1"/>
</dbReference>
<evidence type="ECO:0000313" key="1">
    <source>
        <dbReference type="EMBL" id="WLR44430.1"/>
    </source>
</evidence>
<geneLocation type="plasmid" evidence="1 2">
    <name>unnamed1</name>
</geneLocation>
<organism evidence="1 2">
    <name type="scientific">Bacillus carboniphilus</name>
    <dbReference type="NCBI Taxonomy" id="86663"/>
    <lineage>
        <taxon>Bacteria</taxon>
        <taxon>Bacillati</taxon>
        <taxon>Bacillota</taxon>
        <taxon>Bacilli</taxon>
        <taxon>Bacillales</taxon>
        <taxon>Bacillaceae</taxon>
        <taxon>Bacillus</taxon>
    </lineage>
</organism>
<sequence>MIEFTLEKTLNELEITVYRLSKVSKINPHTIHRIAKNEAQMLDVQKIDILIDSLNEIAIDKGFNRIYGIEDVLIHKSNVRDND</sequence>
<dbReference type="Proteomes" id="UP001197974">
    <property type="component" value="Plasmid unnamed1"/>
</dbReference>
<dbReference type="EMBL" id="CP129014">
    <property type="protein sequence ID" value="WLR44430.1"/>
    <property type="molecule type" value="Genomic_DNA"/>
</dbReference>
<accession>A0ABY9K160</accession>
<protein>
    <recommendedName>
        <fullName evidence="3">HTH cro/C1-type domain-containing protein</fullName>
    </recommendedName>
</protein>
<reference evidence="1 2" key="1">
    <citation type="submission" date="2023-06" db="EMBL/GenBank/DDBJ databases">
        <title>Five Gram-positive bacteria isolated from mangrove sediments in Shenzhen, Guangdong, China.</title>
        <authorList>
            <person name="Yu S."/>
            <person name="Zheng W."/>
            <person name="Huang Y."/>
        </authorList>
    </citation>
    <scope>NUCLEOTIDE SEQUENCE [LARGE SCALE GENOMIC DNA]</scope>
    <source>
        <strain evidence="1 2">SaN35-3</strain>
        <plasmid evidence="1 2">unnamed1</plasmid>
    </source>
</reference>
<gene>
    <name evidence="1" type="ORF">LC087_18785</name>
</gene>
<evidence type="ECO:0000313" key="2">
    <source>
        <dbReference type="Proteomes" id="UP001197974"/>
    </source>
</evidence>